<feature type="region of interest" description="Disordered" evidence="2">
    <location>
        <begin position="1"/>
        <end position="56"/>
    </location>
</feature>
<dbReference type="InterPro" id="IPR058935">
    <property type="entry name" value="At4g15545-like_C"/>
</dbReference>
<dbReference type="EMBL" id="CM029046">
    <property type="protein sequence ID" value="KAG2591955.1"/>
    <property type="molecule type" value="Genomic_DNA"/>
</dbReference>
<dbReference type="InterPro" id="IPR058936">
    <property type="entry name" value="At4g15545-like"/>
</dbReference>
<accession>A0A8T0S416</accession>
<reference evidence="4" key="1">
    <citation type="submission" date="2020-05" db="EMBL/GenBank/DDBJ databases">
        <title>WGS assembly of Panicum virgatum.</title>
        <authorList>
            <person name="Lovell J.T."/>
            <person name="Jenkins J."/>
            <person name="Shu S."/>
            <person name="Juenger T.E."/>
            <person name="Schmutz J."/>
        </authorList>
    </citation>
    <scope>NUCLEOTIDE SEQUENCE</scope>
    <source>
        <strain evidence="4">AP13</strain>
    </source>
</reference>
<evidence type="ECO:0000313" key="5">
    <source>
        <dbReference type="Proteomes" id="UP000823388"/>
    </source>
</evidence>
<dbReference type="AlphaFoldDB" id="A0A8T0S416"/>
<evidence type="ECO:0000259" key="3">
    <source>
        <dbReference type="Pfam" id="PF25972"/>
    </source>
</evidence>
<feature type="domain" description="At4g15545-like C-terminal" evidence="3">
    <location>
        <begin position="308"/>
        <end position="372"/>
    </location>
</feature>
<feature type="compositionally biased region" description="Polar residues" evidence="2">
    <location>
        <begin position="230"/>
        <end position="242"/>
    </location>
</feature>
<feature type="compositionally biased region" description="Pro residues" evidence="2">
    <location>
        <begin position="14"/>
        <end position="27"/>
    </location>
</feature>
<dbReference type="PANTHER" id="PTHR47383">
    <property type="entry name" value="OS03G0659800 PROTEIN"/>
    <property type="match status" value="1"/>
</dbReference>
<keyword evidence="5" id="KW-1185">Reference proteome</keyword>
<feature type="compositionally biased region" description="Polar residues" evidence="2">
    <location>
        <begin position="203"/>
        <end position="222"/>
    </location>
</feature>
<dbReference type="Proteomes" id="UP000823388">
    <property type="component" value="Chromosome 5N"/>
</dbReference>
<dbReference type="PANTHER" id="PTHR47383:SF8">
    <property type="entry name" value="OS01G0768300 PROTEIN"/>
    <property type="match status" value="1"/>
</dbReference>
<gene>
    <name evidence="4" type="ORF">PVAP13_5NG516700</name>
</gene>
<proteinExistence type="predicted"/>
<feature type="compositionally biased region" description="Polar residues" evidence="2">
    <location>
        <begin position="259"/>
        <end position="270"/>
    </location>
</feature>
<feature type="compositionally biased region" description="Low complexity" evidence="2">
    <location>
        <begin position="28"/>
        <end position="41"/>
    </location>
</feature>
<keyword evidence="1" id="KW-0175">Coiled coil</keyword>
<dbReference type="Pfam" id="PF25972">
    <property type="entry name" value="At4g15545_C"/>
    <property type="match status" value="1"/>
</dbReference>
<feature type="region of interest" description="Disordered" evidence="2">
    <location>
        <begin position="192"/>
        <end position="307"/>
    </location>
</feature>
<comment type="caution">
    <text evidence="4">The sequence shown here is derived from an EMBL/GenBank/DDBJ whole genome shotgun (WGS) entry which is preliminary data.</text>
</comment>
<feature type="compositionally biased region" description="Low complexity" evidence="2">
    <location>
        <begin position="1"/>
        <end position="13"/>
    </location>
</feature>
<evidence type="ECO:0000256" key="2">
    <source>
        <dbReference type="SAM" id="MobiDB-lite"/>
    </source>
</evidence>
<dbReference type="OrthoDB" id="5599468at2759"/>
<name>A0A8T0S416_PANVG</name>
<organism evidence="4 5">
    <name type="scientific">Panicum virgatum</name>
    <name type="common">Blackwell switchgrass</name>
    <dbReference type="NCBI Taxonomy" id="38727"/>
    <lineage>
        <taxon>Eukaryota</taxon>
        <taxon>Viridiplantae</taxon>
        <taxon>Streptophyta</taxon>
        <taxon>Embryophyta</taxon>
        <taxon>Tracheophyta</taxon>
        <taxon>Spermatophyta</taxon>
        <taxon>Magnoliopsida</taxon>
        <taxon>Liliopsida</taxon>
        <taxon>Poales</taxon>
        <taxon>Poaceae</taxon>
        <taxon>PACMAD clade</taxon>
        <taxon>Panicoideae</taxon>
        <taxon>Panicodae</taxon>
        <taxon>Paniceae</taxon>
        <taxon>Panicinae</taxon>
        <taxon>Panicum</taxon>
        <taxon>Panicum sect. Hiantes</taxon>
    </lineage>
</organism>
<protein>
    <recommendedName>
        <fullName evidence="3">At4g15545-like C-terminal domain-containing protein</fullName>
    </recommendedName>
</protein>
<evidence type="ECO:0000256" key="1">
    <source>
        <dbReference type="SAM" id="Coils"/>
    </source>
</evidence>
<sequence>MINRGAPLRISPLSPRPPLPRPPPPMTQTPTPAATATAAEAPGREPEPAPAAGLPDAIAALLPPDPYEQLEVARKITAVAVTARASRLELEAARLRQSLSDRDRVAAELADRVARLELALQDAEARLRAALDDNAKLAMERDSLAQTSKKLARDLAKLETFKRRLMQSLGDVHSPIQETVDIRTCEQSVANANSWKDGPANSHPASSRSDGSTEAESVNQEVTRPFEQKLTITHMTPRLTSDSARKLRTAAPSPRRYSTAVSPKLTSGATSPRLGGHMAMSPWLASSKRSSPANSPPRGHSISGRTTRVDGKQFFRHARNRLSYEQFASFLANIKELNAQRQSREETLRKADEIFGAENKDLFISLQGLLSRSLS</sequence>
<evidence type="ECO:0000313" key="4">
    <source>
        <dbReference type="EMBL" id="KAG2591955.1"/>
    </source>
</evidence>
<feature type="coiled-coil region" evidence="1">
    <location>
        <begin position="106"/>
        <end position="140"/>
    </location>
</feature>